<gene>
    <name evidence="3" type="primary">rbfA</name>
    <name evidence="4" type="ORF">KKC1_34110</name>
</gene>
<dbReference type="EMBL" id="BDGJ01000215">
    <property type="protein sequence ID" value="GAW94302.1"/>
    <property type="molecule type" value="Genomic_DNA"/>
</dbReference>
<organism evidence="4 5">
    <name type="scientific">Calderihabitans maritimus</name>
    <dbReference type="NCBI Taxonomy" id="1246530"/>
    <lineage>
        <taxon>Bacteria</taxon>
        <taxon>Bacillati</taxon>
        <taxon>Bacillota</taxon>
        <taxon>Clostridia</taxon>
        <taxon>Neomoorellales</taxon>
        <taxon>Calderihabitantaceae</taxon>
        <taxon>Calderihabitans</taxon>
    </lineage>
</organism>
<comment type="subcellular location">
    <subcellularLocation>
        <location evidence="3">Cytoplasm</location>
    </subcellularLocation>
</comment>
<dbReference type="OrthoDB" id="307788at2"/>
<dbReference type="HAMAP" id="MF_00003">
    <property type="entry name" value="RbfA"/>
    <property type="match status" value="1"/>
</dbReference>
<dbReference type="Proteomes" id="UP000197032">
    <property type="component" value="Unassembled WGS sequence"/>
</dbReference>
<evidence type="ECO:0000313" key="5">
    <source>
        <dbReference type="Proteomes" id="UP000197032"/>
    </source>
</evidence>
<comment type="function">
    <text evidence="3">One of several proteins that assist in the late maturation steps of the functional core of the 30S ribosomal subunit. Associates with free 30S ribosomal subunits (but not with 30S subunits that are part of 70S ribosomes or polysomes). Required for efficient processing of 16S rRNA. May interact with the 5'-terminal helix region of 16S rRNA.</text>
</comment>
<dbReference type="PROSITE" id="PS01319">
    <property type="entry name" value="RBFA"/>
    <property type="match status" value="1"/>
</dbReference>
<dbReference type="GO" id="GO:0043024">
    <property type="term" value="F:ribosomal small subunit binding"/>
    <property type="evidence" value="ECO:0007669"/>
    <property type="project" value="TreeGrafter"/>
</dbReference>
<comment type="similarity">
    <text evidence="3">Belongs to the RbfA family.</text>
</comment>
<keyword evidence="5" id="KW-1185">Reference proteome</keyword>
<dbReference type="Gene3D" id="3.30.300.20">
    <property type="match status" value="1"/>
</dbReference>
<dbReference type="AlphaFoldDB" id="A0A1Z5HXQ1"/>
<dbReference type="Pfam" id="PF02033">
    <property type="entry name" value="RBFA"/>
    <property type="match status" value="1"/>
</dbReference>
<name>A0A1Z5HXQ1_9FIRM</name>
<dbReference type="RefSeq" id="WP_088555274.1">
    <property type="nucleotide sequence ID" value="NZ_BDGJ01000215.1"/>
</dbReference>
<dbReference type="InterPro" id="IPR020053">
    <property type="entry name" value="Ribosome-bd_factorA_CS"/>
</dbReference>
<dbReference type="InterPro" id="IPR015946">
    <property type="entry name" value="KH_dom-like_a/b"/>
</dbReference>
<comment type="caution">
    <text evidence="4">The sequence shown here is derived from an EMBL/GenBank/DDBJ whole genome shotgun (WGS) entry which is preliminary data.</text>
</comment>
<evidence type="ECO:0000256" key="2">
    <source>
        <dbReference type="ARBA" id="ARBA00022517"/>
    </source>
</evidence>
<evidence type="ECO:0000313" key="4">
    <source>
        <dbReference type="EMBL" id="GAW94302.1"/>
    </source>
</evidence>
<reference evidence="5" key="1">
    <citation type="journal article" date="2017" name="Appl. Environ. Microbiol.">
        <title>Genomic Analysis of Calderihabitans maritimus KKC1, a Thermophilic, Hydrogenogenic, Carboxydotrophic Bacterium Isolated from Marine Sediment.</title>
        <authorList>
            <person name="Omae K."/>
            <person name="Yoneda Y."/>
            <person name="Fukuyama Y."/>
            <person name="Yoshida T."/>
            <person name="Sako Y."/>
        </authorList>
    </citation>
    <scope>NUCLEOTIDE SEQUENCE [LARGE SCALE GENOMIC DNA]</scope>
    <source>
        <strain evidence="5">KKC1</strain>
    </source>
</reference>
<proteinExistence type="inferred from homology"/>
<evidence type="ECO:0000256" key="1">
    <source>
        <dbReference type="ARBA" id="ARBA00022490"/>
    </source>
</evidence>
<accession>A0A1Z5HXQ1</accession>
<dbReference type="InterPro" id="IPR023799">
    <property type="entry name" value="RbfA_dom_sf"/>
</dbReference>
<dbReference type="GO" id="GO:0030490">
    <property type="term" value="P:maturation of SSU-rRNA"/>
    <property type="evidence" value="ECO:0007669"/>
    <property type="project" value="UniProtKB-UniRule"/>
</dbReference>
<dbReference type="PANTHER" id="PTHR33515:SF1">
    <property type="entry name" value="RIBOSOME-BINDING FACTOR A, CHLOROPLASTIC-RELATED"/>
    <property type="match status" value="1"/>
</dbReference>
<keyword evidence="2 3" id="KW-0690">Ribosome biogenesis</keyword>
<dbReference type="InterPro" id="IPR000238">
    <property type="entry name" value="RbfA"/>
</dbReference>
<keyword evidence="1 3" id="KW-0963">Cytoplasm</keyword>
<dbReference type="NCBIfam" id="TIGR00082">
    <property type="entry name" value="rbfA"/>
    <property type="match status" value="1"/>
</dbReference>
<comment type="subunit">
    <text evidence="3">Monomer. Binds 30S ribosomal subunits, but not 50S ribosomal subunits or 70S ribosomes.</text>
</comment>
<dbReference type="PANTHER" id="PTHR33515">
    <property type="entry name" value="RIBOSOME-BINDING FACTOR A, CHLOROPLASTIC-RELATED"/>
    <property type="match status" value="1"/>
</dbReference>
<dbReference type="GO" id="GO:0005829">
    <property type="term" value="C:cytosol"/>
    <property type="evidence" value="ECO:0007669"/>
    <property type="project" value="TreeGrafter"/>
</dbReference>
<protein>
    <recommendedName>
        <fullName evidence="3">Ribosome-binding factor A</fullName>
    </recommendedName>
</protein>
<sequence length="120" mass="13958">MSLQRAERVAEQIKKEVAQILREEIKDPRIGFVTVTDVEVSSDLRHVKIYVSVYGDKEEQETTMEGLQNATGFIRREIGQRIPLRYTPEIVFKFDRSIEHGARIAELLAQVRKSREENNE</sequence>
<dbReference type="FunFam" id="3.30.300.20:FF:000009">
    <property type="entry name" value="Ribosome-binding factor A"/>
    <property type="match status" value="1"/>
</dbReference>
<dbReference type="SUPFAM" id="SSF89919">
    <property type="entry name" value="Ribosome-binding factor A, RbfA"/>
    <property type="match status" value="1"/>
</dbReference>
<evidence type="ECO:0000256" key="3">
    <source>
        <dbReference type="HAMAP-Rule" id="MF_00003"/>
    </source>
</evidence>